<organism evidence="2 3">
    <name type="scientific">Symbiodinium natans</name>
    <dbReference type="NCBI Taxonomy" id="878477"/>
    <lineage>
        <taxon>Eukaryota</taxon>
        <taxon>Sar</taxon>
        <taxon>Alveolata</taxon>
        <taxon>Dinophyceae</taxon>
        <taxon>Suessiales</taxon>
        <taxon>Symbiodiniaceae</taxon>
        <taxon>Symbiodinium</taxon>
    </lineage>
</organism>
<evidence type="ECO:0000313" key="3">
    <source>
        <dbReference type="Proteomes" id="UP000604046"/>
    </source>
</evidence>
<protein>
    <submittedName>
        <fullName evidence="2">COL6A6 protein</fullName>
    </submittedName>
</protein>
<proteinExistence type="predicted"/>
<feature type="compositionally biased region" description="Low complexity" evidence="1">
    <location>
        <begin position="347"/>
        <end position="385"/>
    </location>
</feature>
<reference evidence="2" key="1">
    <citation type="submission" date="2021-02" db="EMBL/GenBank/DDBJ databases">
        <authorList>
            <person name="Dougan E. K."/>
            <person name="Rhodes N."/>
            <person name="Thang M."/>
            <person name="Chan C."/>
        </authorList>
    </citation>
    <scope>NUCLEOTIDE SEQUENCE</scope>
</reference>
<evidence type="ECO:0000313" key="2">
    <source>
        <dbReference type="EMBL" id="CAE7566192.1"/>
    </source>
</evidence>
<feature type="compositionally biased region" description="Basic and acidic residues" evidence="1">
    <location>
        <begin position="16"/>
        <end position="46"/>
    </location>
</feature>
<dbReference type="PANTHER" id="PTHR24637:SF421">
    <property type="entry name" value="CUTICLE COLLAGEN DPY-2"/>
    <property type="match status" value="1"/>
</dbReference>
<dbReference type="AlphaFoldDB" id="A0A812U8J7"/>
<dbReference type="Proteomes" id="UP000604046">
    <property type="component" value="Unassembled WGS sequence"/>
</dbReference>
<accession>A0A812U8J7</accession>
<dbReference type="EMBL" id="CAJNDS010002692">
    <property type="protein sequence ID" value="CAE7566192.1"/>
    <property type="molecule type" value="Genomic_DNA"/>
</dbReference>
<name>A0A812U8J7_9DINO</name>
<dbReference type="PANTHER" id="PTHR24637">
    <property type="entry name" value="COLLAGEN"/>
    <property type="match status" value="1"/>
</dbReference>
<sequence>MSRKPKSSTQSVAYPDKQHGDETGIKKQEEKRRKVLKKQEMAVREGAEEEAVPDVASSLHELKRQKGGEAGWDFSDEEQFSDDQEERFDFDDQLENTAAQAEDQGMPVGEEVAEADDEDQDVHLSSFGEEVEVLLKGGDPQEAHDSPALAETEDIEALGSEASFILLSRTSSATHSVELTATGLARVHQAQRDQENRHDGVQTPMLRRQDIRDMSVGSRGTSYVTSERQRVRQRFEAAAFTHLSRRDVNGTHTVEVEDGAVDTATDVVNELSSASTPEPTADITDSKTEPEHPEHPEPVESEEPVNLSKGILGQAGRPGLVFAGMYGNAGSTGQRGATGPAGPVGPSGPAGASVVGHAGPAGTPGTPGSKGKLGALGAKGAPGHAGTPGGPPPELDKWTKLLDYYTEIIYRMESAASTHVRGFKREASMLQQRTALFKARTDTVNNRSAQLHRYMVDNYKRMVKSVSSAREVDGFVEGMPLATSMSALHEAQQLYPAYLGTQRVATAMHAAAFQRQQQQQRQHFQNQNYQNYQYSSRKHSKSAATLTHCSSLYVVLAARVMALFF</sequence>
<dbReference type="OrthoDB" id="448199at2759"/>
<comment type="caution">
    <text evidence="2">The sequence shown here is derived from an EMBL/GenBank/DDBJ whole genome shotgun (WGS) entry which is preliminary data.</text>
</comment>
<feature type="compositionally biased region" description="Acidic residues" evidence="1">
    <location>
        <begin position="74"/>
        <end position="94"/>
    </location>
</feature>
<feature type="region of interest" description="Disordered" evidence="1">
    <location>
        <begin position="270"/>
        <end position="312"/>
    </location>
</feature>
<feature type="compositionally biased region" description="Basic and acidic residues" evidence="1">
    <location>
        <begin position="284"/>
        <end position="298"/>
    </location>
</feature>
<gene>
    <name evidence="2" type="primary">COL6A6</name>
    <name evidence="2" type="ORF">SNAT2548_LOCUS32084</name>
</gene>
<feature type="region of interest" description="Disordered" evidence="1">
    <location>
        <begin position="333"/>
        <end position="395"/>
    </location>
</feature>
<feature type="region of interest" description="Disordered" evidence="1">
    <location>
        <begin position="1"/>
        <end position="106"/>
    </location>
</feature>
<evidence type="ECO:0000256" key="1">
    <source>
        <dbReference type="SAM" id="MobiDB-lite"/>
    </source>
</evidence>
<keyword evidence="3" id="KW-1185">Reference proteome</keyword>